<organism evidence="2 3">
    <name type="scientific">Coptotermes formosanus</name>
    <name type="common">Formosan subterranean termite</name>
    <dbReference type="NCBI Taxonomy" id="36987"/>
    <lineage>
        <taxon>Eukaryota</taxon>
        <taxon>Metazoa</taxon>
        <taxon>Ecdysozoa</taxon>
        <taxon>Arthropoda</taxon>
        <taxon>Hexapoda</taxon>
        <taxon>Insecta</taxon>
        <taxon>Pterygota</taxon>
        <taxon>Neoptera</taxon>
        <taxon>Polyneoptera</taxon>
        <taxon>Dictyoptera</taxon>
        <taxon>Blattodea</taxon>
        <taxon>Blattoidea</taxon>
        <taxon>Termitoidae</taxon>
        <taxon>Rhinotermitidae</taxon>
        <taxon>Coptotermes</taxon>
    </lineage>
</organism>
<accession>A0A6L2PY81</accession>
<proteinExistence type="predicted"/>
<name>A0A6L2PY81_COPFO</name>
<keyword evidence="3" id="KW-1185">Reference proteome</keyword>
<keyword evidence="1" id="KW-0732">Signal</keyword>
<dbReference type="AlphaFoldDB" id="A0A6L2PY81"/>
<feature type="signal peptide" evidence="1">
    <location>
        <begin position="1"/>
        <end position="21"/>
    </location>
</feature>
<evidence type="ECO:0000256" key="1">
    <source>
        <dbReference type="SAM" id="SignalP"/>
    </source>
</evidence>
<evidence type="ECO:0000313" key="3">
    <source>
        <dbReference type="Proteomes" id="UP000502823"/>
    </source>
</evidence>
<protein>
    <submittedName>
        <fullName evidence="2">Uncharacterized protein</fullName>
    </submittedName>
</protein>
<gene>
    <name evidence="2" type="ORF">Cfor_02984</name>
</gene>
<dbReference type="EMBL" id="BLKM01011875">
    <property type="protein sequence ID" value="GFG34727.1"/>
    <property type="molecule type" value="Genomic_DNA"/>
</dbReference>
<reference evidence="3" key="1">
    <citation type="submission" date="2020-01" db="EMBL/GenBank/DDBJ databases">
        <title>Draft genome sequence of the Termite Coptotermes fromosanus.</title>
        <authorList>
            <person name="Itakura S."/>
            <person name="Yosikawa Y."/>
            <person name="Umezawa K."/>
        </authorList>
    </citation>
    <scope>NUCLEOTIDE SEQUENCE [LARGE SCALE GENOMIC DNA]</scope>
</reference>
<comment type="caution">
    <text evidence="2">The sequence shown here is derived from an EMBL/GenBank/DDBJ whole genome shotgun (WGS) entry which is preliminary data.</text>
</comment>
<sequence>MKKTRVAIVMFLSAWMHLSLSYCKRDIEHLLSLTDSFTWEELPTRDPDTGYLTKAGYIPIIQRLTKYSAGFTVLVHIIQSASRIVSNHEMVLTSWFPFDISASPVYVLANITQ</sequence>
<dbReference type="InParanoid" id="A0A6L2PY81"/>
<evidence type="ECO:0000313" key="2">
    <source>
        <dbReference type="EMBL" id="GFG34727.1"/>
    </source>
</evidence>
<feature type="chain" id="PRO_5026901032" evidence="1">
    <location>
        <begin position="22"/>
        <end position="113"/>
    </location>
</feature>
<dbReference type="Proteomes" id="UP000502823">
    <property type="component" value="Unassembled WGS sequence"/>
</dbReference>
<feature type="non-terminal residue" evidence="2">
    <location>
        <position position="113"/>
    </location>
</feature>